<sequence>MRTLSAVVGGAVLAGLVVGIVALDRREDRSRAMYHDVILMAGLQYDLLESGRAGVELSVDAASDPVAVGEESFTPLPGVEVVVEQRGELYCVKGRNQHGDETRWLCVDGTGDRPELGTLADEFG</sequence>
<evidence type="ECO:0000313" key="3">
    <source>
        <dbReference type="Proteomes" id="UP000245507"/>
    </source>
</evidence>
<evidence type="ECO:0000256" key="1">
    <source>
        <dbReference type="SAM" id="Phobius"/>
    </source>
</evidence>
<protein>
    <submittedName>
        <fullName evidence="2">Uncharacterized protein</fullName>
    </submittedName>
</protein>
<feature type="transmembrane region" description="Helical" evidence="1">
    <location>
        <begin position="6"/>
        <end position="23"/>
    </location>
</feature>
<evidence type="ECO:0000313" key="2">
    <source>
        <dbReference type="EMBL" id="PWN03720.1"/>
    </source>
</evidence>
<reference evidence="2 3" key="1">
    <citation type="submission" date="2018-05" db="EMBL/GenBank/DDBJ databases">
        <title>Nocardioides silvaticus genome.</title>
        <authorList>
            <person name="Li C."/>
            <person name="Wang G."/>
        </authorList>
    </citation>
    <scope>NUCLEOTIDE SEQUENCE [LARGE SCALE GENOMIC DNA]</scope>
    <source>
        <strain evidence="2 3">CCTCC AB 2018079</strain>
    </source>
</reference>
<name>A0A316TH44_9ACTN</name>
<keyword evidence="1" id="KW-1133">Transmembrane helix</keyword>
<keyword evidence="1" id="KW-0812">Transmembrane</keyword>
<proteinExistence type="predicted"/>
<keyword evidence="3" id="KW-1185">Reference proteome</keyword>
<gene>
    <name evidence="2" type="ORF">DJ010_06470</name>
</gene>
<dbReference type="EMBL" id="QGDD01000002">
    <property type="protein sequence ID" value="PWN03720.1"/>
    <property type="molecule type" value="Genomic_DNA"/>
</dbReference>
<dbReference type="AlphaFoldDB" id="A0A316TH44"/>
<dbReference type="Proteomes" id="UP000245507">
    <property type="component" value="Unassembled WGS sequence"/>
</dbReference>
<accession>A0A316TH44</accession>
<organism evidence="2 3">
    <name type="scientific">Nocardioides silvaticus</name>
    <dbReference type="NCBI Taxonomy" id="2201891"/>
    <lineage>
        <taxon>Bacteria</taxon>
        <taxon>Bacillati</taxon>
        <taxon>Actinomycetota</taxon>
        <taxon>Actinomycetes</taxon>
        <taxon>Propionibacteriales</taxon>
        <taxon>Nocardioidaceae</taxon>
        <taxon>Nocardioides</taxon>
    </lineage>
</organism>
<comment type="caution">
    <text evidence="2">The sequence shown here is derived from an EMBL/GenBank/DDBJ whole genome shotgun (WGS) entry which is preliminary data.</text>
</comment>
<keyword evidence="1" id="KW-0472">Membrane</keyword>